<dbReference type="PANTHER" id="PTHR47755:SF1">
    <property type="entry name" value="CELL DIVISION PROTEIN FTSX"/>
    <property type="match status" value="1"/>
</dbReference>
<keyword evidence="1" id="KW-1133">Transmembrane helix</keyword>
<accession>A0ABT0S5P6</accession>
<dbReference type="InterPro" id="IPR004513">
    <property type="entry name" value="FtsX"/>
</dbReference>
<dbReference type="Proteomes" id="UP001165342">
    <property type="component" value="Unassembled WGS sequence"/>
</dbReference>
<feature type="transmembrane region" description="Helical" evidence="1">
    <location>
        <begin position="161"/>
        <end position="185"/>
    </location>
</feature>
<feature type="transmembrane region" description="Helical" evidence="1">
    <location>
        <begin position="260"/>
        <end position="278"/>
    </location>
</feature>
<keyword evidence="1" id="KW-0472">Membrane</keyword>
<proteinExistence type="predicted"/>
<keyword evidence="1" id="KW-0812">Transmembrane</keyword>
<organism evidence="2 3">
    <name type="scientific">Sphingomonas hankyongi</name>
    <dbReference type="NCBI Taxonomy" id="2908209"/>
    <lineage>
        <taxon>Bacteria</taxon>
        <taxon>Pseudomonadati</taxon>
        <taxon>Pseudomonadota</taxon>
        <taxon>Alphaproteobacteria</taxon>
        <taxon>Sphingomonadales</taxon>
        <taxon>Sphingomonadaceae</taxon>
        <taxon>Sphingomonas</taxon>
    </lineage>
</organism>
<name>A0ABT0S5P6_9SPHN</name>
<dbReference type="EMBL" id="JAMGBE010000004">
    <property type="protein sequence ID" value="MCL6730895.1"/>
    <property type="molecule type" value="Genomic_DNA"/>
</dbReference>
<evidence type="ECO:0000313" key="3">
    <source>
        <dbReference type="Proteomes" id="UP001165342"/>
    </source>
</evidence>
<gene>
    <name evidence="2" type="ORF">LZ538_12675</name>
</gene>
<protein>
    <submittedName>
        <fullName evidence="2">Permease</fullName>
    </submittedName>
</protein>
<comment type="caution">
    <text evidence="2">The sequence shown here is derived from an EMBL/GenBank/DDBJ whole genome shotgun (WGS) entry which is preliminary data.</text>
</comment>
<evidence type="ECO:0000256" key="1">
    <source>
        <dbReference type="SAM" id="Phobius"/>
    </source>
</evidence>
<feature type="transmembrane region" description="Helical" evidence="1">
    <location>
        <begin position="27"/>
        <end position="46"/>
    </location>
</feature>
<dbReference type="PANTHER" id="PTHR47755">
    <property type="entry name" value="CELL DIVISION PROTEIN FTSX"/>
    <property type="match status" value="1"/>
</dbReference>
<dbReference type="RefSeq" id="WP_249832388.1">
    <property type="nucleotide sequence ID" value="NZ_JAMGBE010000004.1"/>
</dbReference>
<evidence type="ECO:0000313" key="2">
    <source>
        <dbReference type="EMBL" id="MCL6730895.1"/>
    </source>
</evidence>
<reference evidence="2" key="1">
    <citation type="submission" date="2022-05" db="EMBL/GenBank/DDBJ databases">
        <authorList>
            <person name="Jo J.-H."/>
            <person name="Im W.-T."/>
        </authorList>
    </citation>
    <scope>NUCLEOTIDE SEQUENCE</scope>
    <source>
        <strain evidence="2">SE220</strain>
    </source>
</reference>
<sequence length="290" mass="29756">MLSWLFASSSQRRILGRPAGVSGPTPWLIAIMSFSMIVVAAAGLAVSNTAGTIAKSAEHRYSVQVPDGARNLPAVISALRSARGVSGAEAVPEADMRATLKTWLGSEADNPDLPVPAMASFDLAAGADIAAVERQVKSAAPNATIVAHRENLRPVLRSLRVLQWLALGLVALLAAAAAAAVVLAARGALDTHRFTIDVMHGMGATDVQVTQLFQRKIAIDALVGSAAGAAAAAAVLLLFTASATALGELTGGVRLGLADIMLLLLLPLALTALATWVARTAVLTALRQAL</sequence>
<feature type="transmembrane region" description="Helical" evidence="1">
    <location>
        <begin position="217"/>
        <end position="239"/>
    </location>
</feature>
<keyword evidence="3" id="KW-1185">Reference proteome</keyword>